<organism evidence="4 5">
    <name type="scientific">Tritrichomonas musculus</name>
    <dbReference type="NCBI Taxonomy" id="1915356"/>
    <lineage>
        <taxon>Eukaryota</taxon>
        <taxon>Metamonada</taxon>
        <taxon>Parabasalia</taxon>
        <taxon>Tritrichomonadida</taxon>
        <taxon>Tritrichomonadidae</taxon>
        <taxon>Tritrichomonas</taxon>
    </lineage>
</organism>
<comment type="caution">
    <text evidence="4">The sequence shown here is derived from an EMBL/GenBank/DDBJ whole genome shotgun (WGS) entry which is preliminary data.</text>
</comment>
<feature type="domain" description="C2" evidence="3">
    <location>
        <begin position="1"/>
        <end position="102"/>
    </location>
</feature>
<dbReference type="Pfam" id="PF00168">
    <property type="entry name" value="C2"/>
    <property type="match status" value="1"/>
</dbReference>
<dbReference type="SMART" id="SM00239">
    <property type="entry name" value="C2"/>
    <property type="match status" value="1"/>
</dbReference>
<evidence type="ECO:0000256" key="1">
    <source>
        <dbReference type="ARBA" id="ARBA00022723"/>
    </source>
</evidence>
<dbReference type="PROSITE" id="PS50004">
    <property type="entry name" value="C2"/>
    <property type="match status" value="1"/>
</dbReference>
<dbReference type="InterPro" id="IPR035892">
    <property type="entry name" value="C2_domain_sf"/>
</dbReference>
<gene>
    <name evidence="4" type="ORF">M9Y10_015540</name>
</gene>
<dbReference type="EMBL" id="JAPFFF010000002">
    <property type="protein sequence ID" value="KAK8897581.1"/>
    <property type="molecule type" value="Genomic_DNA"/>
</dbReference>
<name>A0ABR2L2K2_9EUKA</name>
<dbReference type="PANTHER" id="PTHR45911">
    <property type="entry name" value="C2 DOMAIN-CONTAINING PROTEIN"/>
    <property type="match status" value="1"/>
</dbReference>
<reference evidence="4 5" key="1">
    <citation type="submission" date="2024-04" db="EMBL/GenBank/DDBJ databases">
        <title>Tritrichomonas musculus Genome.</title>
        <authorList>
            <person name="Alves-Ferreira E."/>
            <person name="Grigg M."/>
            <person name="Lorenzi H."/>
            <person name="Galac M."/>
        </authorList>
    </citation>
    <scope>NUCLEOTIDE SEQUENCE [LARGE SCALE GENOMIC DNA]</scope>
    <source>
        <strain evidence="4 5">EAF2021</strain>
    </source>
</reference>
<keyword evidence="2" id="KW-0106">Calcium</keyword>
<dbReference type="Proteomes" id="UP001470230">
    <property type="component" value="Unassembled WGS sequence"/>
</dbReference>
<dbReference type="InterPro" id="IPR000008">
    <property type="entry name" value="C2_dom"/>
</dbReference>
<evidence type="ECO:0000259" key="3">
    <source>
        <dbReference type="PROSITE" id="PS50004"/>
    </source>
</evidence>
<sequence length="133" mass="15214">MQLHIRAVEAAEVPKMDVIGKSDPYLIFTLSTSSQKWKTKYKKNTDIPVWNEEFHLPITSNMGDVLHVELYDKDDVSKDDIISTMDFRVNSFPVGKVTDTWYNFNPAKGVKSGGKVRLVFHLDRSGQTPFINH</sequence>
<dbReference type="Gene3D" id="2.60.40.150">
    <property type="entry name" value="C2 domain"/>
    <property type="match status" value="1"/>
</dbReference>
<keyword evidence="5" id="KW-1185">Reference proteome</keyword>
<protein>
    <submittedName>
        <fullName evidence="4">Protein Aster-C</fullName>
    </submittedName>
</protein>
<proteinExistence type="predicted"/>
<dbReference type="PANTHER" id="PTHR45911:SF4">
    <property type="entry name" value="MULTIPLE C2 AND TRANSMEMBRANE DOMAIN-CONTAINING PROTEIN"/>
    <property type="match status" value="1"/>
</dbReference>
<evidence type="ECO:0000313" key="4">
    <source>
        <dbReference type="EMBL" id="KAK8897581.1"/>
    </source>
</evidence>
<evidence type="ECO:0000256" key="2">
    <source>
        <dbReference type="ARBA" id="ARBA00022837"/>
    </source>
</evidence>
<evidence type="ECO:0000313" key="5">
    <source>
        <dbReference type="Proteomes" id="UP001470230"/>
    </source>
</evidence>
<dbReference type="SUPFAM" id="SSF49562">
    <property type="entry name" value="C2 domain (Calcium/lipid-binding domain, CaLB)"/>
    <property type="match status" value="1"/>
</dbReference>
<dbReference type="CDD" id="cd00030">
    <property type="entry name" value="C2"/>
    <property type="match status" value="1"/>
</dbReference>
<keyword evidence="1" id="KW-0479">Metal-binding</keyword>
<accession>A0ABR2L2K2</accession>